<evidence type="ECO:0000256" key="10">
    <source>
        <dbReference type="ARBA" id="ARBA00032441"/>
    </source>
</evidence>
<dbReference type="GO" id="GO:0005737">
    <property type="term" value="C:cytoplasm"/>
    <property type="evidence" value="ECO:0007669"/>
    <property type="project" value="UniProtKB-SubCell"/>
</dbReference>
<organism evidence="11 12">
    <name type="scientific">Salinisphaera hydrothermalis (strain C41B8)</name>
    <dbReference type="NCBI Taxonomy" id="1304275"/>
    <lineage>
        <taxon>Bacteria</taxon>
        <taxon>Pseudomonadati</taxon>
        <taxon>Pseudomonadota</taxon>
        <taxon>Gammaproteobacteria</taxon>
        <taxon>Salinisphaerales</taxon>
        <taxon>Salinisphaeraceae</taxon>
        <taxon>Salinisphaera</taxon>
    </lineage>
</organism>
<evidence type="ECO:0000313" key="12">
    <source>
        <dbReference type="Proteomes" id="UP000028302"/>
    </source>
</evidence>
<dbReference type="STRING" id="1304275.C41B8_08835"/>
<dbReference type="PANTHER" id="PTHR33540">
    <property type="entry name" value="TRNA THREONYLCARBAMOYLADENOSINE BIOSYNTHESIS PROTEIN TSAE"/>
    <property type="match status" value="1"/>
</dbReference>
<dbReference type="PANTHER" id="PTHR33540:SF2">
    <property type="entry name" value="TRNA THREONYLCARBAMOYLADENOSINE BIOSYNTHESIS PROTEIN TSAE"/>
    <property type="match status" value="1"/>
</dbReference>
<dbReference type="eggNOG" id="COG0802">
    <property type="taxonomic scope" value="Bacteria"/>
</dbReference>
<evidence type="ECO:0000256" key="5">
    <source>
        <dbReference type="ARBA" id="ARBA00022694"/>
    </source>
</evidence>
<keyword evidence="6" id="KW-0479">Metal-binding</keyword>
<comment type="subcellular location">
    <subcellularLocation>
        <location evidence="1">Cytoplasm</location>
    </subcellularLocation>
</comment>
<accession>A0A084ILU4</accession>
<proteinExistence type="inferred from homology"/>
<dbReference type="RefSeq" id="WP_037336748.1">
    <property type="nucleotide sequence ID" value="NZ_APNK01000010.1"/>
</dbReference>
<dbReference type="EMBL" id="APNK01000010">
    <property type="protein sequence ID" value="KEZ77678.1"/>
    <property type="molecule type" value="Genomic_DNA"/>
</dbReference>
<evidence type="ECO:0000256" key="9">
    <source>
        <dbReference type="ARBA" id="ARBA00022842"/>
    </source>
</evidence>
<dbReference type="GO" id="GO:0046872">
    <property type="term" value="F:metal ion binding"/>
    <property type="evidence" value="ECO:0007669"/>
    <property type="project" value="UniProtKB-KW"/>
</dbReference>
<evidence type="ECO:0000256" key="4">
    <source>
        <dbReference type="ARBA" id="ARBA00022490"/>
    </source>
</evidence>
<evidence type="ECO:0000256" key="1">
    <source>
        <dbReference type="ARBA" id="ARBA00004496"/>
    </source>
</evidence>
<protein>
    <recommendedName>
        <fullName evidence="3">tRNA threonylcarbamoyladenosine biosynthesis protein TsaE</fullName>
    </recommendedName>
    <alternativeName>
        <fullName evidence="10">t(6)A37 threonylcarbamoyladenosine biosynthesis protein TsaE</fullName>
    </alternativeName>
</protein>
<keyword evidence="12" id="KW-1185">Reference proteome</keyword>
<dbReference type="GO" id="GO:0005524">
    <property type="term" value="F:ATP binding"/>
    <property type="evidence" value="ECO:0007669"/>
    <property type="project" value="UniProtKB-KW"/>
</dbReference>
<gene>
    <name evidence="11" type="ORF">C41B8_08835</name>
</gene>
<dbReference type="AlphaFoldDB" id="A0A084ILU4"/>
<evidence type="ECO:0000256" key="3">
    <source>
        <dbReference type="ARBA" id="ARBA00019010"/>
    </source>
</evidence>
<evidence type="ECO:0000256" key="2">
    <source>
        <dbReference type="ARBA" id="ARBA00007599"/>
    </source>
</evidence>
<name>A0A084ILU4_SALHC</name>
<dbReference type="OrthoDB" id="9800307at2"/>
<dbReference type="NCBIfam" id="TIGR00150">
    <property type="entry name" value="T6A_YjeE"/>
    <property type="match status" value="1"/>
</dbReference>
<keyword evidence="8" id="KW-0067">ATP-binding</keyword>
<keyword evidence="7" id="KW-0547">Nucleotide-binding</keyword>
<dbReference type="SUPFAM" id="SSF52540">
    <property type="entry name" value="P-loop containing nucleoside triphosphate hydrolases"/>
    <property type="match status" value="1"/>
</dbReference>
<dbReference type="Pfam" id="PF02367">
    <property type="entry name" value="TsaE"/>
    <property type="match status" value="1"/>
</dbReference>
<keyword evidence="5" id="KW-0819">tRNA processing</keyword>
<evidence type="ECO:0000313" key="11">
    <source>
        <dbReference type="EMBL" id="KEZ77678.1"/>
    </source>
</evidence>
<reference evidence="11 12" key="1">
    <citation type="submission" date="2013-03" db="EMBL/GenBank/DDBJ databases">
        <title>Salinisphaera hydrothermalis C41B8 Genome Sequencing.</title>
        <authorList>
            <person name="Li C."/>
            <person name="Lai Q."/>
            <person name="Shao Z."/>
        </authorList>
    </citation>
    <scope>NUCLEOTIDE SEQUENCE [LARGE SCALE GENOMIC DNA]</scope>
    <source>
        <strain evidence="11 12">C41B8</strain>
    </source>
</reference>
<keyword evidence="9" id="KW-0460">Magnesium</keyword>
<dbReference type="PATRIC" id="fig|1304275.5.peg.1801"/>
<evidence type="ECO:0000256" key="8">
    <source>
        <dbReference type="ARBA" id="ARBA00022840"/>
    </source>
</evidence>
<dbReference type="Proteomes" id="UP000028302">
    <property type="component" value="Unassembled WGS sequence"/>
</dbReference>
<dbReference type="InterPro" id="IPR003442">
    <property type="entry name" value="T6A_TsaE"/>
</dbReference>
<dbReference type="Gene3D" id="3.40.50.300">
    <property type="entry name" value="P-loop containing nucleotide triphosphate hydrolases"/>
    <property type="match status" value="1"/>
</dbReference>
<keyword evidence="4" id="KW-0963">Cytoplasm</keyword>
<sequence length="159" mass="17278">MNIDLATPAETDRLGHALAMALNAHDGGAVITLAGELGAGKTALARATIQALGHAGPVVSPSYTLVEPYEFPRRRLYHLDLYRLADPEELEFLGIRDMAPDCDLMLVEWAERGAGFLPPTDLAVHLEYRDAGRCAQLTACSATGRQLMAKLHDFRPRPS</sequence>
<evidence type="ECO:0000256" key="7">
    <source>
        <dbReference type="ARBA" id="ARBA00022741"/>
    </source>
</evidence>
<comment type="similarity">
    <text evidence="2">Belongs to the TsaE family.</text>
</comment>
<dbReference type="InterPro" id="IPR027417">
    <property type="entry name" value="P-loop_NTPase"/>
</dbReference>
<evidence type="ECO:0000256" key="6">
    <source>
        <dbReference type="ARBA" id="ARBA00022723"/>
    </source>
</evidence>
<dbReference type="GO" id="GO:0002949">
    <property type="term" value="P:tRNA threonylcarbamoyladenosine modification"/>
    <property type="evidence" value="ECO:0007669"/>
    <property type="project" value="InterPro"/>
</dbReference>
<comment type="caution">
    <text evidence="11">The sequence shown here is derived from an EMBL/GenBank/DDBJ whole genome shotgun (WGS) entry which is preliminary data.</text>
</comment>